<dbReference type="InParanoid" id="A0A1V9XPG0"/>
<dbReference type="EMBL" id="MNPL01006475">
    <property type="protein sequence ID" value="OQR75366.1"/>
    <property type="molecule type" value="Genomic_DNA"/>
</dbReference>
<evidence type="ECO:0000313" key="3">
    <source>
        <dbReference type="Proteomes" id="UP000192247"/>
    </source>
</evidence>
<dbReference type="Proteomes" id="UP000192247">
    <property type="component" value="Unassembled WGS sequence"/>
</dbReference>
<organism evidence="2 3">
    <name type="scientific">Tropilaelaps mercedesae</name>
    <dbReference type="NCBI Taxonomy" id="418985"/>
    <lineage>
        <taxon>Eukaryota</taxon>
        <taxon>Metazoa</taxon>
        <taxon>Ecdysozoa</taxon>
        <taxon>Arthropoda</taxon>
        <taxon>Chelicerata</taxon>
        <taxon>Arachnida</taxon>
        <taxon>Acari</taxon>
        <taxon>Parasitiformes</taxon>
        <taxon>Mesostigmata</taxon>
        <taxon>Gamasina</taxon>
        <taxon>Dermanyssoidea</taxon>
        <taxon>Laelapidae</taxon>
        <taxon>Tropilaelaps</taxon>
    </lineage>
</organism>
<evidence type="ECO:0000313" key="2">
    <source>
        <dbReference type="EMBL" id="OQR75366.1"/>
    </source>
</evidence>
<protein>
    <recommendedName>
        <fullName evidence="4">Ig-like domain-containing protein</fullName>
    </recommendedName>
</protein>
<accession>A0A1V9XPG0</accession>
<comment type="caution">
    <text evidence="2">The sequence shown here is derived from an EMBL/GenBank/DDBJ whole genome shotgun (WGS) entry which is preliminary data.</text>
</comment>
<evidence type="ECO:0008006" key="4">
    <source>
        <dbReference type="Google" id="ProtNLM"/>
    </source>
</evidence>
<reference evidence="2 3" key="1">
    <citation type="journal article" date="2017" name="Gigascience">
        <title>Draft genome of the honey bee ectoparasitic mite, Tropilaelaps mercedesae, is shaped by the parasitic life history.</title>
        <authorList>
            <person name="Dong X."/>
            <person name="Armstrong S.D."/>
            <person name="Xia D."/>
            <person name="Makepeace B.L."/>
            <person name="Darby A.C."/>
            <person name="Kadowaki T."/>
        </authorList>
    </citation>
    <scope>NUCLEOTIDE SEQUENCE [LARGE SCALE GENOMIC DNA]</scope>
    <source>
        <strain evidence="2">Wuxi-XJTLU</strain>
    </source>
</reference>
<gene>
    <name evidence="2" type="ORF">BIW11_08465</name>
</gene>
<evidence type="ECO:0000256" key="1">
    <source>
        <dbReference type="SAM" id="SignalP"/>
    </source>
</evidence>
<sequence>MSIGCLMSRVTVVRVCLALLSFSPSTWCWYNKDSPFVSLPYNLRCFEEILPYENSTRLFAELFVTNTMTPTEKYGTPFYVFINYFQFYNANRSTNDVVCTSRASARQTRIMYIHCPLLLLRQHGMKVRWSFYRAPHIAAKYDNKENPSVQPQALRQLSAYLFLGELDDSDEGTYHCVATRGNLVWNETWQISKADSWTLSWSTANGDHKAYRLNTDDGEITVLPFAKSMWLKEELDEIGRNHE</sequence>
<feature type="signal peptide" evidence="1">
    <location>
        <begin position="1"/>
        <end position="28"/>
    </location>
</feature>
<feature type="chain" id="PRO_5012528931" description="Ig-like domain-containing protein" evidence="1">
    <location>
        <begin position="29"/>
        <end position="243"/>
    </location>
</feature>
<dbReference type="AlphaFoldDB" id="A0A1V9XPG0"/>
<proteinExistence type="predicted"/>
<keyword evidence="1" id="KW-0732">Signal</keyword>
<name>A0A1V9XPG0_9ACAR</name>
<keyword evidence="3" id="KW-1185">Reference proteome</keyword>